<feature type="signal peptide" evidence="1">
    <location>
        <begin position="1"/>
        <end position="20"/>
    </location>
</feature>
<dbReference type="EMBL" id="VBAP01000135">
    <property type="protein sequence ID" value="TMI70739.1"/>
    <property type="molecule type" value="Genomic_DNA"/>
</dbReference>
<dbReference type="AlphaFoldDB" id="A0A537IHG8"/>
<dbReference type="Proteomes" id="UP000318834">
    <property type="component" value="Unassembled WGS sequence"/>
</dbReference>
<organism evidence="2 3">
    <name type="scientific">Candidatus Segetimicrobium genomatis</name>
    <dbReference type="NCBI Taxonomy" id="2569760"/>
    <lineage>
        <taxon>Bacteria</taxon>
        <taxon>Bacillati</taxon>
        <taxon>Candidatus Sysuimicrobiota</taxon>
        <taxon>Candidatus Sysuimicrobiia</taxon>
        <taxon>Candidatus Sysuimicrobiales</taxon>
        <taxon>Candidatus Segetimicrobiaceae</taxon>
        <taxon>Candidatus Segetimicrobium</taxon>
    </lineage>
</organism>
<name>A0A537IHG8_9BACT</name>
<proteinExistence type="predicted"/>
<evidence type="ECO:0008006" key="4">
    <source>
        <dbReference type="Google" id="ProtNLM"/>
    </source>
</evidence>
<gene>
    <name evidence="2" type="ORF">E6H05_13355</name>
</gene>
<comment type="caution">
    <text evidence="2">The sequence shown here is derived from an EMBL/GenBank/DDBJ whole genome shotgun (WGS) entry which is preliminary data.</text>
</comment>
<accession>A0A537IHG8</accession>
<evidence type="ECO:0000256" key="1">
    <source>
        <dbReference type="SAM" id="SignalP"/>
    </source>
</evidence>
<feature type="chain" id="PRO_5022018919" description="DUF4402 domain-containing protein" evidence="1">
    <location>
        <begin position="21"/>
        <end position="191"/>
    </location>
</feature>
<evidence type="ECO:0000313" key="3">
    <source>
        <dbReference type="Proteomes" id="UP000318834"/>
    </source>
</evidence>
<sequence>MTRRVGLSILVVSLAAFTLAAPSAAQQRQALGLNVRFDLLQILQGSALAGGSDFGLDASGDRVDLTGSGDFKPGAKDAAGGGTFVHRHADGSEVAHGVWVVSGFTSWVPGGGNFALTGFTDGIGEASEASAGIVTLHVRLSPAGGSPVDAMFEVHCSLPAASIDTEEGIRLFVGPFAFEQDGGVTLFHILQ</sequence>
<protein>
    <recommendedName>
        <fullName evidence="4">DUF4402 domain-containing protein</fullName>
    </recommendedName>
</protein>
<reference evidence="2 3" key="1">
    <citation type="journal article" date="2019" name="Nat. Microbiol.">
        <title>Mediterranean grassland soil C-N compound turnover is dependent on rainfall and depth, and is mediated by genomically divergent microorganisms.</title>
        <authorList>
            <person name="Diamond S."/>
            <person name="Andeer P.F."/>
            <person name="Li Z."/>
            <person name="Crits-Christoph A."/>
            <person name="Burstein D."/>
            <person name="Anantharaman K."/>
            <person name="Lane K.R."/>
            <person name="Thomas B.C."/>
            <person name="Pan C."/>
            <person name="Northen T.R."/>
            <person name="Banfield J.F."/>
        </authorList>
    </citation>
    <scope>NUCLEOTIDE SEQUENCE [LARGE SCALE GENOMIC DNA]</scope>
    <source>
        <strain evidence="2">NP_8</strain>
    </source>
</reference>
<evidence type="ECO:0000313" key="2">
    <source>
        <dbReference type="EMBL" id="TMI70739.1"/>
    </source>
</evidence>
<keyword evidence="1" id="KW-0732">Signal</keyword>